<dbReference type="AlphaFoldDB" id="A0A0F9CQ88"/>
<organism evidence="1">
    <name type="scientific">marine sediment metagenome</name>
    <dbReference type="NCBI Taxonomy" id="412755"/>
    <lineage>
        <taxon>unclassified sequences</taxon>
        <taxon>metagenomes</taxon>
        <taxon>ecological metagenomes</taxon>
    </lineage>
</organism>
<protein>
    <recommendedName>
        <fullName evidence="2">Transposase IS4-like domain-containing protein</fullName>
    </recommendedName>
</protein>
<comment type="caution">
    <text evidence="1">The sequence shown here is derived from an EMBL/GenBank/DDBJ whole genome shotgun (WGS) entry which is preliminary data.</text>
</comment>
<gene>
    <name evidence="1" type="ORF">LCGC14_2294510</name>
</gene>
<name>A0A0F9CQ88_9ZZZZ</name>
<evidence type="ECO:0008006" key="2">
    <source>
        <dbReference type="Google" id="ProtNLM"/>
    </source>
</evidence>
<accession>A0A0F9CQ88</accession>
<evidence type="ECO:0000313" key="1">
    <source>
        <dbReference type="EMBL" id="KKL51538.1"/>
    </source>
</evidence>
<reference evidence="1" key="1">
    <citation type="journal article" date="2015" name="Nature">
        <title>Complex archaea that bridge the gap between prokaryotes and eukaryotes.</title>
        <authorList>
            <person name="Spang A."/>
            <person name="Saw J.H."/>
            <person name="Jorgensen S.L."/>
            <person name="Zaremba-Niedzwiedzka K."/>
            <person name="Martijn J."/>
            <person name="Lind A.E."/>
            <person name="van Eijk R."/>
            <person name="Schleper C."/>
            <person name="Guy L."/>
            <person name="Ettema T.J."/>
        </authorList>
    </citation>
    <scope>NUCLEOTIDE SEQUENCE</scope>
</reference>
<dbReference type="EMBL" id="LAZR01032213">
    <property type="protein sequence ID" value="KKL51538.1"/>
    <property type="molecule type" value="Genomic_DNA"/>
</dbReference>
<sequence length="72" mass="8240">KCDETIRGHVFCSFLALILMKELQTRMSERGWNAEWDRLKDDLDNLEEITVRAVGKAFVIRSETRGDAGKAV</sequence>
<proteinExistence type="predicted"/>
<feature type="non-terminal residue" evidence="1">
    <location>
        <position position="1"/>
    </location>
</feature>